<evidence type="ECO:0000256" key="1">
    <source>
        <dbReference type="ARBA" id="ARBA00007812"/>
    </source>
</evidence>
<reference evidence="7 8" key="2">
    <citation type="submission" date="2015-10" db="EMBL/GenBank/DDBJ databases">
        <title>Draft Genome Sequence of Prosthecomicrobium hirschii ATCC 27832.</title>
        <authorList>
            <person name="Daniel J."/>
            <person name="Givan S.A."/>
            <person name="Brun Y.V."/>
            <person name="Brown P.J."/>
        </authorList>
    </citation>
    <scope>NUCLEOTIDE SEQUENCE [LARGE SCALE GENOMIC DNA]</scope>
    <source>
        <strain evidence="7 8">16</strain>
    </source>
</reference>
<dbReference type="Gene3D" id="3.40.50.1220">
    <property type="entry name" value="TPP-binding domain"/>
    <property type="match status" value="1"/>
</dbReference>
<dbReference type="GO" id="GO:0005948">
    <property type="term" value="C:acetolactate synthase complex"/>
    <property type="evidence" value="ECO:0007669"/>
    <property type="project" value="TreeGrafter"/>
</dbReference>
<dbReference type="Gene3D" id="3.40.50.970">
    <property type="match status" value="2"/>
</dbReference>
<dbReference type="CDD" id="cd07035">
    <property type="entry name" value="TPP_PYR_POX_like"/>
    <property type="match status" value="1"/>
</dbReference>
<dbReference type="InterPro" id="IPR012001">
    <property type="entry name" value="Thiamin_PyroP_enz_TPP-bd_dom"/>
</dbReference>
<name>A0A0N8GF41_9HYPH</name>
<dbReference type="PANTHER" id="PTHR18968:SF167">
    <property type="entry name" value="ACETOLACTATE SYNTHASE LARGE SUBUNIT ILVB2-RELATED"/>
    <property type="match status" value="1"/>
</dbReference>
<dbReference type="EMBL" id="LJYW01000001">
    <property type="protein sequence ID" value="KPL53265.1"/>
    <property type="molecule type" value="Genomic_DNA"/>
</dbReference>
<dbReference type="InterPro" id="IPR045229">
    <property type="entry name" value="TPP_enz"/>
</dbReference>
<feature type="domain" description="Thiamine pyrophosphate enzyme central" evidence="4">
    <location>
        <begin position="195"/>
        <end position="321"/>
    </location>
</feature>
<dbReference type="GO" id="GO:0030976">
    <property type="term" value="F:thiamine pyrophosphate binding"/>
    <property type="evidence" value="ECO:0007669"/>
    <property type="project" value="InterPro"/>
</dbReference>
<feature type="domain" description="Thiamine pyrophosphate enzyme N-terminal TPP-binding" evidence="6">
    <location>
        <begin position="9"/>
        <end position="121"/>
    </location>
</feature>
<dbReference type="Pfam" id="PF00205">
    <property type="entry name" value="TPP_enzyme_M"/>
    <property type="match status" value="1"/>
</dbReference>
<evidence type="ECO:0000256" key="3">
    <source>
        <dbReference type="RuleBase" id="RU362132"/>
    </source>
</evidence>
<accession>A0A0N8GF41</accession>
<evidence type="ECO:0000259" key="6">
    <source>
        <dbReference type="Pfam" id="PF02776"/>
    </source>
</evidence>
<dbReference type="PANTHER" id="PTHR18968">
    <property type="entry name" value="THIAMINE PYROPHOSPHATE ENZYMES"/>
    <property type="match status" value="1"/>
</dbReference>
<dbReference type="AlphaFoldDB" id="A0A0N8GF41"/>
<organism evidence="7 8">
    <name type="scientific">Prosthecodimorpha hirschii</name>
    <dbReference type="NCBI Taxonomy" id="665126"/>
    <lineage>
        <taxon>Bacteria</taxon>
        <taxon>Pseudomonadati</taxon>
        <taxon>Pseudomonadota</taxon>
        <taxon>Alphaproteobacteria</taxon>
        <taxon>Hyphomicrobiales</taxon>
        <taxon>Ancalomicrobiaceae</taxon>
        <taxon>Prosthecodimorpha</taxon>
    </lineage>
</organism>
<evidence type="ECO:0000313" key="8">
    <source>
        <dbReference type="Proteomes" id="UP000048984"/>
    </source>
</evidence>
<dbReference type="InterPro" id="IPR029035">
    <property type="entry name" value="DHS-like_NAD/FAD-binding_dom"/>
</dbReference>
<protein>
    <submittedName>
        <fullName evidence="7">Acetolactate synthase II large subunit</fullName>
    </submittedName>
</protein>
<dbReference type="GO" id="GO:0003984">
    <property type="term" value="F:acetolactate synthase activity"/>
    <property type="evidence" value="ECO:0007669"/>
    <property type="project" value="TreeGrafter"/>
</dbReference>
<evidence type="ECO:0000259" key="5">
    <source>
        <dbReference type="Pfam" id="PF02775"/>
    </source>
</evidence>
<evidence type="ECO:0000259" key="4">
    <source>
        <dbReference type="Pfam" id="PF00205"/>
    </source>
</evidence>
<comment type="similarity">
    <text evidence="1 3">Belongs to the TPP enzyme family.</text>
</comment>
<evidence type="ECO:0000313" key="7">
    <source>
        <dbReference type="EMBL" id="KPL53265.1"/>
    </source>
</evidence>
<dbReference type="SUPFAM" id="SSF52518">
    <property type="entry name" value="Thiamin diphosphate-binding fold (THDP-binding)"/>
    <property type="match status" value="2"/>
</dbReference>
<sequence>MIVARAPKTVHQILAETLAQQGVETLFGLVGDANLFMTDAFVRAGSGRYVACLHEAAAVLAALGYAQVSGRTGVATITHGPALTNVVTALVEGVKGGIPIVLVCGDTPPGDTQHLQKIDQRKIVDATGAGFVEMASAATAGADLAHAFRQAAAERRPVVFNMRVDLQWTAAAEGAPAAGFPPSERAAAPDGDALDDALGMIASARRPLILAGRGAIDARDALLALARRLQAPVATTLKASGLFHDDPFDLGVFGGLSRPATVDAILRADCIVAFGASLSKHTTETGAYTRDKRIVQILPDDKPNDRRTQPTLLLHGDAAKTACVMVERFDLAEIPPSGFADDDLRQALERDRAALAEIPAFRPTRPGTLDFVPALLTLDRAIDRDRTLVADLGRFVTTGWRALPVTAPNRLVYTSHFGAIGCGLGEAIGAACATRGQTVLIVGDGGFQLSGFAELSTAVRERLDLVVIICNDGSYGAEHVQFTNRTMDPALSLIPSPDFAAVATALGAAAVTVRGTDDLAAAVALVGRGGGVRLIDLRLDPDHVDMS</sequence>
<dbReference type="Proteomes" id="UP000048984">
    <property type="component" value="Unassembled WGS sequence"/>
</dbReference>
<keyword evidence="2 3" id="KW-0786">Thiamine pyrophosphate</keyword>
<proteinExistence type="inferred from homology"/>
<gene>
    <name evidence="7" type="ORF">ABB55_14465</name>
</gene>
<dbReference type="Pfam" id="PF02776">
    <property type="entry name" value="TPP_enzyme_N"/>
    <property type="match status" value="1"/>
</dbReference>
<feature type="domain" description="Thiamine pyrophosphate enzyme TPP-binding" evidence="5">
    <location>
        <begin position="391"/>
        <end position="536"/>
    </location>
</feature>
<dbReference type="GO" id="GO:0050660">
    <property type="term" value="F:flavin adenine dinucleotide binding"/>
    <property type="evidence" value="ECO:0007669"/>
    <property type="project" value="TreeGrafter"/>
</dbReference>
<dbReference type="RefSeq" id="WP_054359430.1">
    <property type="nucleotide sequence ID" value="NZ_LJYW01000001.1"/>
</dbReference>
<dbReference type="CDD" id="cd00568">
    <property type="entry name" value="TPP_enzymes"/>
    <property type="match status" value="1"/>
</dbReference>
<dbReference type="SUPFAM" id="SSF52467">
    <property type="entry name" value="DHS-like NAD/FAD-binding domain"/>
    <property type="match status" value="1"/>
</dbReference>
<reference evidence="7 8" key="1">
    <citation type="submission" date="2015-09" db="EMBL/GenBank/DDBJ databases">
        <authorList>
            <consortium name="Swine Surveillance"/>
        </authorList>
    </citation>
    <scope>NUCLEOTIDE SEQUENCE [LARGE SCALE GENOMIC DNA]</scope>
    <source>
        <strain evidence="7 8">16</strain>
    </source>
</reference>
<dbReference type="InterPro" id="IPR011766">
    <property type="entry name" value="TPP_enzyme_TPP-bd"/>
</dbReference>
<evidence type="ECO:0000256" key="2">
    <source>
        <dbReference type="ARBA" id="ARBA00023052"/>
    </source>
</evidence>
<dbReference type="InterPro" id="IPR029061">
    <property type="entry name" value="THDP-binding"/>
</dbReference>
<dbReference type="Pfam" id="PF02775">
    <property type="entry name" value="TPP_enzyme_C"/>
    <property type="match status" value="1"/>
</dbReference>
<dbReference type="STRING" id="665126.ABB55_14465"/>
<dbReference type="GO" id="GO:0009097">
    <property type="term" value="P:isoleucine biosynthetic process"/>
    <property type="evidence" value="ECO:0007669"/>
    <property type="project" value="TreeGrafter"/>
</dbReference>
<dbReference type="GO" id="GO:0009099">
    <property type="term" value="P:L-valine biosynthetic process"/>
    <property type="evidence" value="ECO:0007669"/>
    <property type="project" value="TreeGrafter"/>
</dbReference>
<keyword evidence="8" id="KW-1185">Reference proteome</keyword>
<dbReference type="GO" id="GO:0000287">
    <property type="term" value="F:magnesium ion binding"/>
    <property type="evidence" value="ECO:0007669"/>
    <property type="project" value="InterPro"/>
</dbReference>
<comment type="caution">
    <text evidence="7">The sequence shown here is derived from an EMBL/GenBank/DDBJ whole genome shotgun (WGS) entry which is preliminary data.</text>
</comment>
<dbReference type="InterPro" id="IPR012000">
    <property type="entry name" value="Thiamin_PyroP_enz_cen_dom"/>
</dbReference>